<accession>A0A5Q6RR89</accession>
<feature type="chain" id="PRO_5024448905" evidence="1">
    <location>
        <begin position="29"/>
        <end position="191"/>
    </location>
</feature>
<sequence>MIRTLRTVAIGAAAAALVVGMTASPAAAKTRTFTDKRTDAVAALDITKVKVKNKKHAVVVRMTVPDFDKSKLGSVMLSIRTKSKGRPTFMVTKARIEGAGWMPPMFLDPTSEDIIVACKGDRVTFGAKSVTVRVPQRCLGANRKAVRVQPVLMGRDPELEMLEELPEPGPDAPLDAYPTFSARMSPWVGYR</sequence>
<organism evidence="2 3">
    <name type="scientific">Mumia zhuanghuii</name>
    <dbReference type="NCBI Taxonomy" id="2585211"/>
    <lineage>
        <taxon>Bacteria</taxon>
        <taxon>Bacillati</taxon>
        <taxon>Actinomycetota</taxon>
        <taxon>Actinomycetes</taxon>
        <taxon>Propionibacteriales</taxon>
        <taxon>Nocardioidaceae</taxon>
        <taxon>Mumia</taxon>
    </lineage>
</organism>
<evidence type="ECO:0000256" key="1">
    <source>
        <dbReference type="SAM" id="SignalP"/>
    </source>
</evidence>
<reference evidence="2 3" key="1">
    <citation type="submission" date="2019-09" db="EMBL/GenBank/DDBJ databases">
        <title>Mumia zhuanghuii sp. nov. isolated from the intestinal contents of plateau pika (Ochotona curzoniae) in the Qinghai-Tibet plateau of China.</title>
        <authorList>
            <person name="Tian Z."/>
        </authorList>
    </citation>
    <scope>NUCLEOTIDE SEQUENCE [LARGE SCALE GENOMIC DNA]</scope>
    <source>
        <strain evidence="3">350</strain>
    </source>
</reference>
<proteinExistence type="predicted"/>
<comment type="caution">
    <text evidence="2">The sequence shown here is derived from an EMBL/GenBank/DDBJ whole genome shotgun (WGS) entry which is preliminary data.</text>
</comment>
<dbReference type="AlphaFoldDB" id="A0A5Q6RR89"/>
<feature type="signal peptide" evidence="1">
    <location>
        <begin position="1"/>
        <end position="28"/>
    </location>
</feature>
<name>A0A5Q6RR89_9ACTN</name>
<dbReference type="EMBL" id="VDFQ02000005">
    <property type="protein sequence ID" value="KAA1420571.1"/>
    <property type="molecule type" value="Genomic_DNA"/>
</dbReference>
<protein>
    <submittedName>
        <fullName evidence="2">Uncharacterized protein</fullName>
    </submittedName>
</protein>
<keyword evidence="1" id="KW-0732">Signal</keyword>
<evidence type="ECO:0000313" key="2">
    <source>
        <dbReference type="EMBL" id="KAA1420571.1"/>
    </source>
</evidence>
<dbReference type="OrthoDB" id="3827956at2"/>
<dbReference type="RefSeq" id="WP_149770740.1">
    <property type="nucleotide sequence ID" value="NZ_VDFQ02000005.1"/>
</dbReference>
<evidence type="ECO:0000313" key="3">
    <source>
        <dbReference type="Proteomes" id="UP000307768"/>
    </source>
</evidence>
<dbReference type="Proteomes" id="UP000307768">
    <property type="component" value="Unassembled WGS sequence"/>
</dbReference>
<gene>
    <name evidence="2" type="ORF">FE697_016600</name>
</gene>